<evidence type="ECO:0000313" key="2">
    <source>
        <dbReference type="EnsemblMetazoa" id="XP_022668568"/>
    </source>
</evidence>
<keyword evidence="3" id="KW-1185">Reference proteome</keyword>
<dbReference type="EnsemblMetazoa" id="XM_022812833">
    <property type="protein sequence ID" value="XP_022668568"/>
    <property type="gene ID" value="LOC111253454"/>
</dbReference>
<dbReference type="KEGG" id="vde:111253454"/>
<sequence>MERLKRAIESEVGRDIERLVERRTSASGLDELLERLAPSDTWRRFRRRYILATVDADYNCNSRFNGYSRILPPSSARSIRPDHLTRRFSVDMVIADAKDDHSLTSIGSISSVSTTDTVIVFGDVEILHVCELLVNDDNISKLQGLDMLARASNAENFIRSEEWGMLEKLLKSCLFIDNSLIRSEVTCIYRAMICSSDDRTSLTAYSSLLGAVCNLVCRGKEISNVDRLRQAIYLLDCINDYHKECIAHRWLRTPTHIVAAFVRTTLEGLADDRVWTLLAGVDPTAGWLQGWLAAAPVRAVVMAEIRAKSLFLRIAVSRIADDRAQKTVLLYSCCVLLHFLRYEEGRQVIDLAVGTDHANSWFTVLINCVKIVFQFQPDPSLKDLYLQTVSAVSPFLTVNHLCELIHLSVGLFPRKVQTDTHLEQFDWATSFLLTLVKSPSSRHVVVQSFIKDHIGSENLFQVFRSSFTLNNVHVSLSTPVFYLGLRKTVQACSHIVAHPLFLLHYHLSNVASLVLDVLSLDTVLPRGFVVRMSLTSIGRALWRRGVLEQNAPRILNDLCRFEGRVSETLMITNFIDFVPPTQLTVILDKVGMHIWKRHASDDARLEALLCIYAPCRNVEIILECVVENSVIDRNLFRDVLLLPANKRLTEDQLIMSLTVLSVICSSLPSFIYIQKRFRLIEALRHELLNHIGDQDQYVADEVSNHVDSLISRVTLVGGHSERLISGFNASGQLKPARKAIISIARTCRMNKDMSINLRYFDELIQGQGKFNRFQFEELFSLVPEQEIRHVDVLPLNDENIGLQLLLTYNKYLQLIDKTNKDLNMAWAQVQANAVAITGSHRTFDFWLASLFLLCRGNVGRTLMLQSRLIESGSHFVSFPFVDFPGYSGDVLVAATTCQAFELIIFKEFPQVYFALRRANYLIRNVVSFWVGQAFWNVLNMDEIATLLAISIVYGTDHIVYICAAIVRHLQNDIIRWSLEGTLGLKLRLEPVVDFKYSDHLEFCHGLRKVYRKLIQDAIECNKH</sequence>
<dbReference type="OrthoDB" id="1668230at2759"/>
<dbReference type="InParanoid" id="A0A7M7KNN5"/>
<dbReference type="AlphaFoldDB" id="A0A7M7KNN5"/>
<organism evidence="2 3">
    <name type="scientific">Varroa destructor</name>
    <name type="common">Honeybee mite</name>
    <dbReference type="NCBI Taxonomy" id="109461"/>
    <lineage>
        <taxon>Eukaryota</taxon>
        <taxon>Metazoa</taxon>
        <taxon>Ecdysozoa</taxon>
        <taxon>Arthropoda</taxon>
        <taxon>Chelicerata</taxon>
        <taxon>Arachnida</taxon>
        <taxon>Acari</taxon>
        <taxon>Parasitiformes</taxon>
        <taxon>Mesostigmata</taxon>
        <taxon>Gamasina</taxon>
        <taxon>Dermanyssoidea</taxon>
        <taxon>Varroidae</taxon>
        <taxon>Varroa</taxon>
    </lineage>
</organism>
<dbReference type="OMA" id="LCDRDCY"/>
<accession>A0A7M7KNN5</accession>
<proteinExistence type="predicted"/>
<evidence type="ECO:0000259" key="1">
    <source>
        <dbReference type="Pfam" id="PF23440"/>
    </source>
</evidence>
<feature type="domain" description="BROMI C-terminal Rab TBC-like" evidence="1">
    <location>
        <begin position="798"/>
        <end position="1014"/>
    </location>
</feature>
<dbReference type="Pfam" id="PF23440">
    <property type="entry name" value="BROMI_C"/>
    <property type="match status" value="1"/>
</dbReference>
<reference evidence="2" key="1">
    <citation type="submission" date="2021-01" db="UniProtKB">
        <authorList>
            <consortium name="EnsemblMetazoa"/>
        </authorList>
    </citation>
    <scope>IDENTIFICATION</scope>
</reference>
<dbReference type="RefSeq" id="XP_022668568.1">
    <property type="nucleotide sequence ID" value="XM_022812833.1"/>
</dbReference>
<evidence type="ECO:0000313" key="3">
    <source>
        <dbReference type="Proteomes" id="UP000594260"/>
    </source>
</evidence>
<name>A0A7M7KNN5_VARDE</name>
<dbReference type="Proteomes" id="UP000594260">
    <property type="component" value="Unplaced"/>
</dbReference>
<protein>
    <recommendedName>
        <fullName evidence="1">BROMI C-terminal Rab TBC-like domain-containing protein</fullName>
    </recommendedName>
</protein>
<dbReference type="GeneID" id="111253454"/>
<dbReference type="InterPro" id="IPR055392">
    <property type="entry name" value="BROMI_C"/>
</dbReference>